<keyword evidence="3" id="KW-0175">Coiled coil</keyword>
<evidence type="ECO:0000313" key="5">
    <source>
        <dbReference type="EMBL" id="MDO1448801.1"/>
    </source>
</evidence>
<dbReference type="SUPFAM" id="SSF111384">
    <property type="entry name" value="OmpH-like"/>
    <property type="match status" value="1"/>
</dbReference>
<evidence type="ECO:0000313" key="6">
    <source>
        <dbReference type="Proteomes" id="UP001168528"/>
    </source>
</evidence>
<protein>
    <submittedName>
        <fullName evidence="5">OmpH family outer membrane protein</fullName>
    </submittedName>
</protein>
<proteinExistence type="inferred from homology"/>
<dbReference type="SMART" id="SM00935">
    <property type="entry name" value="OmpH"/>
    <property type="match status" value="1"/>
</dbReference>
<dbReference type="InterPro" id="IPR024930">
    <property type="entry name" value="Skp_dom_sf"/>
</dbReference>
<feature type="coiled-coil region" evidence="3">
    <location>
        <begin position="65"/>
        <end position="92"/>
    </location>
</feature>
<dbReference type="Proteomes" id="UP001168528">
    <property type="component" value="Unassembled WGS sequence"/>
</dbReference>
<evidence type="ECO:0000256" key="4">
    <source>
        <dbReference type="SAM" id="SignalP"/>
    </source>
</evidence>
<dbReference type="Pfam" id="PF03938">
    <property type="entry name" value="OmpH"/>
    <property type="match status" value="1"/>
</dbReference>
<name>A0ABT8R9M9_9BACT</name>
<evidence type="ECO:0000256" key="3">
    <source>
        <dbReference type="SAM" id="Coils"/>
    </source>
</evidence>
<keyword evidence="6" id="KW-1185">Reference proteome</keyword>
<dbReference type="PANTHER" id="PTHR35089:SF1">
    <property type="entry name" value="CHAPERONE PROTEIN SKP"/>
    <property type="match status" value="1"/>
</dbReference>
<sequence>MKNLSLILNAVLLVAVAVLYYLHFSSNSSKAATTATPTKADTLVKADGTMQQIAYVNSDSLLFNYDYYKSSIKELEEKRKKLETDISGRARSLENEAVSYQQKGRNMTLEQAQLTEQNLYRKQQELVQYRDRVSQQLAQEEQSKIEDLYSNITEYLKEYTKDKPYRLVLGYSRGGGILFADNSLEITNEVLTGLNKQYNDKQPKAATPIAPKK</sequence>
<evidence type="ECO:0000256" key="1">
    <source>
        <dbReference type="ARBA" id="ARBA00009091"/>
    </source>
</evidence>
<comment type="caution">
    <text evidence="5">The sequence shown here is derived from an EMBL/GenBank/DDBJ whole genome shotgun (WGS) entry which is preliminary data.</text>
</comment>
<dbReference type="EMBL" id="JAUKPO010000014">
    <property type="protein sequence ID" value="MDO1448801.1"/>
    <property type="molecule type" value="Genomic_DNA"/>
</dbReference>
<reference evidence="5" key="1">
    <citation type="submission" date="2023-07" db="EMBL/GenBank/DDBJ databases">
        <title>The genome sequence of Rhodocytophaga aerolata KACC 12507.</title>
        <authorList>
            <person name="Zhang X."/>
        </authorList>
    </citation>
    <scope>NUCLEOTIDE SEQUENCE</scope>
    <source>
        <strain evidence="5">KACC 12507</strain>
    </source>
</reference>
<dbReference type="Gene3D" id="3.30.910.20">
    <property type="entry name" value="Skp domain"/>
    <property type="match status" value="1"/>
</dbReference>
<feature type="signal peptide" evidence="4">
    <location>
        <begin position="1"/>
        <end position="31"/>
    </location>
</feature>
<dbReference type="RefSeq" id="WP_302039603.1">
    <property type="nucleotide sequence ID" value="NZ_JAUKPO010000014.1"/>
</dbReference>
<dbReference type="PANTHER" id="PTHR35089">
    <property type="entry name" value="CHAPERONE PROTEIN SKP"/>
    <property type="match status" value="1"/>
</dbReference>
<feature type="chain" id="PRO_5046234318" evidence="4">
    <location>
        <begin position="32"/>
        <end position="213"/>
    </location>
</feature>
<keyword evidence="2 4" id="KW-0732">Signal</keyword>
<comment type="similarity">
    <text evidence="1">Belongs to the Skp family.</text>
</comment>
<organism evidence="5 6">
    <name type="scientific">Rhodocytophaga aerolata</name>
    <dbReference type="NCBI Taxonomy" id="455078"/>
    <lineage>
        <taxon>Bacteria</taxon>
        <taxon>Pseudomonadati</taxon>
        <taxon>Bacteroidota</taxon>
        <taxon>Cytophagia</taxon>
        <taxon>Cytophagales</taxon>
        <taxon>Rhodocytophagaceae</taxon>
        <taxon>Rhodocytophaga</taxon>
    </lineage>
</organism>
<evidence type="ECO:0000256" key="2">
    <source>
        <dbReference type="ARBA" id="ARBA00022729"/>
    </source>
</evidence>
<accession>A0ABT8R9M9</accession>
<dbReference type="InterPro" id="IPR005632">
    <property type="entry name" value="Chaperone_Skp"/>
</dbReference>
<gene>
    <name evidence="5" type="ORF">Q0590_21165</name>
</gene>